<organism evidence="1">
    <name type="scientific">bioreactor metagenome</name>
    <dbReference type="NCBI Taxonomy" id="1076179"/>
    <lineage>
        <taxon>unclassified sequences</taxon>
        <taxon>metagenomes</taxon>
        <taxon>ecological metagenomes</taxon>
    </lineage>
</organism>
<proteinExistence type="predicted"/>
<gene>
    <name evidence="1" type="ORF">SDC9_212233</name>
</gene>
<sequence length="57" mass="6103">MDKSLIISRDTGVPAGPFGADLYLEQGFFSQGECHPGVAVNKDGETAAFIDDHCVFK</sequence>
<evidence type="ECO:0000313" key="1">
    <source>
        <dbReference type="EMBL" id="MPN64461.1"/>
    </source>
</evidence>
<dbReference type="AlphaFoldDB" id="A0A645JLI8"/>
<protein>
    <submittedName>
        <fullName evidence="1">Uncharacterized protein</fullName>
    </submittedName>
</protein>
<comment type="caution">
    <text evidence="1">The sequence shown here is derived from an EMBL/GenBank/DDBJ whole genome shotgun (WGS) entry which is preliminary data.</text>
</comment>
<accession>A0A645JLI8</accession>
<name>A0A645JLI8_9ZZZZ</name>
<reference evidence="1" key="1">
    <citation type="submission" date="2019-08" db="EMBL/GenBank/DDBJ databases">
        <authorList>
            <person name="Kucharzyk K."/>
            <person name="Murdoch R.W."/>
            <person name="Higgins S."/>
            <person name="Loffler F."/>
        </authorList>
    </citation>
    <scope>NUCLEOTIDE SEQUENCE</scope>
</reference>
<dbReference type="EMBL" id="VSSQ01145363">
    <property type="protein sequence ID" value="MPN64461.1"/>
    <property type="molecule type" value="Genomic_DNA"/>
</dbReference>